<evidence type="ECO:0000313" key="9">
    <source>
        <dbReference type="Proteomes" id="UP000887568"/>
    </source>
</evidence>
<dbReference type="GO" id="GO:0000978">
    <property type="term" value="F:RNA polymerase II cis-regulatory region sequence-specific DNA binding"/>
    <property type="evidence" value="ECO:0007669"/>
    <property type="project" value="TreeGrafter"/>
</dbReference>
<evidence type="ECO:0000259" key="7">
    <source>
        <dbReference type="PROSITE" id="PS50807"/>
    </source>
</evidence>
<dbReference type="PROSITE" id="PS50807">
    <property type="entry name" value="GCM"/>
    <property type="match status" value="1"/>
</dbReference>
<keyword evidence="3" id="KW-0238">DNA-binding</keyword>
<keyword evidence="2" id="KW-0805">Transcription regulation</keyword>
<protein>
    <recommendedName>
        <fullName evidence="7">GCM domain-containing protein</fullName>
    </recommendedName>
</protein>
<dbReference type="Pfam" id="PF03615">
    <property type="entry name" value="GCM"/>
    <property type="match status" value="1"/>
</dbReference>
<proteinExistence type="predicted"/>
<dbReference type="GO" id="GO:0042063">
    <property type="term" value="P:gliogenesis"/>
    <property type="evidence" value="ECO:0007669"/>
    <property type="project" value="TreeGrafter"/>
</dbReference>
<evidence type="ECO:0000256" key="4">
    <source>
        <dbReference type="ARBA" id="ARBA00023163"/>
    </source>
</evidence>
<dbReference type="GO" id="GO:0001228">
    <property type="term" value="F:DNA-binding transcription activator activity, RNA polymerase II-specific"/>
    <property type="evidence" value="ECO:0007669"/>
    <property type="project" value="InterPro"/>
</dbReference>
<dbReference type="AlphaFoldDB" id="A0A914A2B0"/>
<feature type="compositionally biased region" description="Basic and acidic residues" evidence="6">
    <location>
        <begin position="23"/>
        <end position="34"/>
    </location>
</feature>
<dbReference type="PANTHER" id="PTHR12414:SF8">
    <property type="entry name" value="TRANSCRIPTION FACTOR GLIAL CELLS MISSING-RELATED"/>
    <property type="match status" value="1"/>
</dbReference>
<dbReference type="GeneID" id="119729068"/>
<dbReference type="SUPFAM" id="SSF90073">
    <property type="entry name" value="GCM domain"/>
    <property type="match status" value="1"/>
</dbReference>
<dbReference type="PANTHER" id="PTHR12414">
    <property type="entry name" value="GLIAL CELLS MISSING RELATED/GLIDE"/>
    <property type="match status" value="1"/>
</dbReference>
<feature type="compositionally biased region" description="Polar residues" evidence="6">
    <location>
        <begin position="602"/>
        <end position="630"/>
    </location>
</feature>
<organism evidence="8 9">
    <name type="scientific">Patiria miniata</name>
    <name type="common">Bat star</name>
    <name type="synonym">Asterina miniata</name>
    <dbReference type="NCBI Taxonomy" id="46514"/>
    <lineage>
        <taxon>Eukaryota</taxon>
        <taxon>Metazoa</taxon>
        <taxon>Echinodermata</taxon>
        <taxon>Eleutherozoa</taxon>
        <taxon>Asterozoa</taxon>
        <taxon>Asteroidea</taxon>
        <taxon>Valvatacea</taxon>
        <taxon>Valvatida</taxon>
        <taxon>Asterinidae</taxon>
        <taxon>Patiria</taxon>
    </lineage>
</organism>
<evidence type="ECO:0000256" key="5">
    <source>
        <dbReference type="ARBA" id="ARBA00023242"/>
    </source>
</evidence>
<accession>A0A914A2B0</accession>
<feature type="region of interest" description="Disordered" evidence="6">
    <location>
        <begin position="279"/>
        <end position="305"/>
    </location>
</feature>
<evidence type="ECO:0000313" key="8">
    <source>
        <dbReference type="EnsemblMetazoa" id="XP_038057501.1"/>
    </source>
</evidence>
<evidence type="ECO:0000256" key="1">
    <source>
        <dbReference type="ARBA" id="ARBA00022473"/>
    </source>
</evidence>
<dbReference type="RefSeq" id="XP_038057500.1">
    <property type="nucleotide sequence ID" value="XM_038201572.1"/>
</dbReference>
<dbReference type="InterPro" id="IPR003902">
    <property type="entry name" value="Tscrpt_reg_GCM"/>
</dbReference>
<dbReference type="GO" id="GO:0005634">
    <property type="term" value="C:nucleus"/>
    <property type="evidence" value="ECO:0007669"/>
    <property type="project" value="TreeGrafter"/>
</dbReference>
<dbReference type="InterPro" id="IPR039791">
    <property type="entry name" value="GCM"/>
</dbReference>
<dbReference type="InterPro" id="IPR036115">
    <property type="entry name" value="GCM_dom_sf"/>
</dbReference>
<dbReference type="EnsemblMetazoa" id="XM_038201572.1">
    <property type="protein sequence ID" value="XP_038057500.1"/>
    <property type="gene ID" value="LOC119729068"/>
</dbReference>
<dbReference type="RefSeq" id="XP_038057501.1">
    <property type="nucleotide sequence ID" value="XM_038201573.1"/>
</dbReference>
<keyword evidence="5" id="KW-0539">Nucleus</keyword>
<keyword evidence="4" id="KW-0804">Transcription</keyword>
<keyword evidence="1" id="KW-0217">Developmental protein</keyword>
<dbReference type="EnsemblMetazoa" id="XM_038201573.1">
    <property type="protein sequence ID" value="XP_038057501.1"/>
    <property type="gene ID" value="LOC119729068"/>
</dbReference>
<feature type="domain" description="GCM" evidence="7">
    <location>
        <begin position="79"/>
        <end position="237"/>
    </location>
</feature>
<feature type="compositionally biased region" description="Low complexity" evidence="6">
    <location>
        <begin position="580"/>
        <end position="595"/>
    </location>
</feature>
<feature type="region of interest" description="Disordered" evidence="6">
    <location>
        <begin position="557"/>
        <end position="630"/>
    </location>
</feature>
<evidence type="ECO:0000256" key="2">
    <source>
        <dbReference type="ARBA" id="ARBA00023015"/>
    </source>
</evidence>
<dbReference type="InterPro" id="IPR043021">
    <property type="entry name" value="GCM_small"/>
</dbReference>
<dbReference type="Proteomes" id="UP000887568">
    <property type="component" value="Unplaced"/>
</dbReference>
<sequence length="791" mass="87687">MDQQVAGSGGFAAQETSIANADAEARPLTEKKTDLAPTTSSSAEIGQGFHEVEQQRAPVQPTVSRWSSRRSGSRSAKAQEREELKKQKKMRIEKFDDFVEWVDGDASLRYHPKDSDARKHLSGWAMRNTNNHNKKVLKKSCLGVYVCNRSCRSPNGDVITIRPATSDRARRKQADKKCPRPGCEGKLYHVACAGKNGYPVTHFWRVTDSVIIFQSKGRHDHPRPDVVKTPSVAKMALFEYHRTHKHERPKDICKRMGVHIHKSFSRVDRVARQLREVQTVLSKSDKGTDEKEDKEQPSHHGYSLRSPLTRMWASHHQKMVTSEEHQQARPGLTIPAGGMRHHSVGSSYPDQPQYEPWTGSYLPQQQGLQGDYQPAYLTGYTAQLPTEYYHHHHHGSMYAGYPLPTAGSGMYDPSVDLEGYSATVPLKADPVQDGGRMTELTVMKDSPKLTPIKSDSLMPHTNEANLDLTTANYSAISQASNSLMSPSTSGHNPLKRSLPPALNHIGAKQPKMDHASSLQSHTTIKLADQTTPINIDMSSFSDIFDISASLGEEGLAGRPKTPVFHAPSPPVYESPQKPTGAAMGGEAAAMSPSSSQGEAPPRSQTPLSVSVASSPATSHDYNDPESTLASPSGFKYRQLIHHSPSGPVLTQLSTHSHQTPSNPTEDENGTYIDFLVSMYLKDSEKPISTLKNELHVYTERNSQKSLAFRAEQGLQFTPHLKSPTSSQFDFSWYDMDRRSQHYRTPSTSSQTSLISPLNIAGQFDFTSPDPSRVLFMRNPPANTVSLNRHIY</sequence>
<dbReference type="InterPro" id="IPR043020">
    <property type="entry name" value="GCM_large"/>
</dbReference>
<dbReference type="EnsemblMetazoa" id="XM_038201571.1">
    <property type="protein sequence ID" value="XP_038057499.1"/>
    <property type="gene ID" value="LOC119729068"/>
</dbReference>
<feature type="compositionally biased region" description="Basic and acidic residues" evidence="6">
    <location>
        <begin position="77"/>
        <end position="88"/>
    </location>
</feature>
<dbReference type="Gene3D" id="3.30.70.3530">
    <property type="entry name" value="GCM motif"/>
    <property type="match status" value="1"/>
</dbReference>
<evidence type="ECO:0000256" key="3">
    <source>
        <dbReference type="ARBA" id="ARBA00023125"/>
    </source>
</evidence>
<dbReference type="RefSeq" id="XP_038057499.1">
    <property type="nucleotide sequence ID" value="XM_038201571.1"/>
</dbReference>
<feature type="compositionally biased region" description="Basic and acidic residues" evidence="6">
    <location>
        <begin position="283"/>
        <end position="298"/>
    </location>
</feature>
<keyword evidence="9" id="KW-1185">Reference proteome</keyword>
<name>A0A914A2B0_PATMI</name>
<dbReference type="Gene3D" id="2.20.25.670">
    <property type="entry name" value="GCM domain, large subdomain"/>
    <property type="match status" value="1"/>
</dbReference>
<feature type="region of interest" description="Disordered" evidence="6">
    <location>
        <begin position="1"/>
        <end position="88"/>
    </location>
</feature>
<dbReference type="OMA" id="THRHERP"/>
<evidence type="ECO:0000256" key="6">
    <source>
        <dbReference type="SAM" id="MobiDB-lite"/>
    </source>
</evidence>
<dbReference type="OrthoDB" id="6241117at2759"/>
<reference evidence="8" key="1">
    <citation type="submission" date="2022-11" db="UniProtKB">
        <authorList>
            <consortium name="EnsemblMetazoa"/>
        </authorList>
    </citation>
    <scope>IDENTIFICATION</scope>
</reference>